<reference evidence="3 4" key="1">
    <citation type="journal article" date="2023" name="Commun. Biol.">
        <title>Reorganization of the ancestral sex-determining regions during the evolution of trioecy in Pleodorina starrii.</title>
        <authorList>
            <person name="Takahashi K."/>
            <person name="Suzuki S."/>
            <person name="Kawai-Toyooka H."/>
            <person name="Yamamoto K."/>
            <person name="Hamaji T."/>
            <person name="Ootsuki R."/>
            <person name="Yamaguchi H."/>
            <person name="Kawachi M."/>
            <person name="Higashiyama T."/>
            <person name="Nozaki H."/>
        </authorList>
    </citation>
    <scope>NUCLEOTIDE SEQUENCE [LARGE SCALE GENOMIC DNA]</scope>
    <source>
        <strain evidence="3 4">NIES-4479</strain>
    </source>
</reference>
<proteinExistence type="predicted"/>
<dbReference type="Pfam" id="PF12937">
    <property type="entry name" value="F-box-like"/>
    <property type="match status" value="1"/>
</dbReference>
<dbReference type="Gene3D" id="1.20.1280.50">
    <property type="match status" value="1"/>
</dbReference>
<dbReference type="SUPFAM" id="SSF81383">
    <property type="entry name" value="F-box domain"/>
    <property type="match status" value="1"/>
</dbReference>
<evidence type="ECO:0000256" key="1">
    <source>
        <dbReference type="SAM" id="MobiDB-lite"/>
    </source>
</evidence>
<feature type="domain" description="F-box" evidence="2">
    <location>
        <begin position="14"/>
        <end position="60"/>
    </location>
</feature>
<accession>A0A9W6F1K6</accession>
<dbReference type="GO" id="GO:0031146">
    <property type="term" value="P:SCF-dependent proteasomal ubiquitin-dependent protein catabolic process"/>
    <property type="evidence" value="ECO:0007669"/>
    <property type="project" value="TreeGrafter"/>
</dbReference>
<dbReference type="PANTHER" id="PTHR12874">
    <property type="entry name" value="F-BOX ONLY PROTEIN 48-RELATED"/>
    <property type="match status" value="1"/>
</dbReference>
<evidence type="ECO:0000313" key="4">
    <source>
        <dbReference type="Proteomes" id="UP001165080"/>
    </source>
</evidence>
<evidence type="ECO:0000259" key="2">
    <source>
        <dbReference type="PROSITE" id="PS50181"/>
    </source>
</evidence>
<sequence length="425" mass="47008">MSADVPNLGVSSAEPPLRNLPASLWLSIFAFLEVEDVRMASQVCREWRAIGGDDLLWRKLAARLWPERTLLSGSYGGSFRRLVLHGNCRNAVAAMPLAPAACLWRPNALRNRYYACRFLHLELQPHFTDAGPALLRLFFDARGERDLRQPRLTSLLVVTLRDGNSQPQPQPHQVPEGPGAAAGGNGAAAWALAPETLELGPEPQPLWQRLHTAELPTACCLVTNVQGHFKGCLEWTGPALARLLHHLDKPEASLLAVYACDLRGYPPEDPYAFRNGPDYAPAVLWRGVSCSGDAFGVRARPAAGSSFLRSWRRRAEYHAPGELLQRLADEDDAAERARWADSLPPWVAAREQGWWVRERAPGGRVRGVGPQAPPHADPVLPDPLRQLVEVVATLAGFPAAHGQGTQLETRHGRPRFEWQQYRDTD</sequence>
<feature type="region of interest" description="Disordered" evidence="1">
    <location>
        <begin position="162"/>
        <end position="185"/>
    </location>
</feature>
<evidence type="ECO:0000313" key="3">
    <source>
        <dbReference type="EMBL" id="GLC52425.1"/>
    </source>
</evidence>
<comment type="caution">
    <text evidence="3">The sequence shown here is derived from an EMBL/GenBank/DDBJ whole genome shotgun (WGS) entry which is preliminary data.</text>
</comment>
<dbReference type="InterPro" id="IPR001810">
    <property type="entry name" value="F-box_dom"/>
</dbReference>
<dbReference type="InterPro" id="IPR036047">
    <property type="entry name" value="F-box-like_dom_sf"/>
</dbReference>
<dbReference type="PROSITE" id="PS50181">
    <property type="entry name" value="FBOX"/>
    <property type="match status" value="1"/>
</dbReference>
<organism evidence="3 4">
    <name type="scientific">Pleodorina starrii</name>
    <dbReference type="NCBI Taxonomy" id="330485"/>
    <lineage>
        <taxon>Eukaryota</taxon>
        <taxon>Viridiplantae</taxon>
        <taxon>Chlorophyta</taxon>
        <taxon>core chlorophytes</taxon>
        <taxon>Chlorophyceae</taxon>
        <taxon>CS clade</taxon>
        <taxon>Chlamydomonadales</taxon>
        <taxon>Volvocaceae</taxon>
        <taxon>Pleodorina</taxon>
    </lineage>
</organism>
<name>A0A9W6F1K6_9CHLO</name>
<dbReference type="PANTHER" id="PTHR12874:SF9">
    <property type="entry name" value="F-BOX ONLY PROTEIN 48"/>
    <property type="match status" value="1"/>
</dbReference>
<dbReference type="EMBL" id="BRXU01000006">
    <property type="protein sequence ID" value="GLC52425.1"/>
    <property type="molecule type" value="Genomic_DNA"/>
</dbReference>
<protein>
    <recommendedName>
        <fullName evidence="2">F-box domain-containing protein</fullName>
    </recommendedName>
</protein>
<dbReference type="Proteomes" id="UP001165080">
    <property type="component" value="Unassembled WGS sequence"/>
</dbReference>
<dbReference type="SMART" id="SM00256">
    <property type="entry name" value="FBOX"/>
    <property type="match status" value="1"/>
</dbReference>
<dbReference type="AlphaFoldDB" id="A0A9W6F1K6"/>
<gene>
    <name evidence="3" type="primary">PLEST011678</name>
    <name evidence="3" type="ORF">PLESTB_000627800</name>
</gene>
<keyword evidence="4" id="KW-1185">Reference proteome</keyword>
<dbReference type="GO" id="GO:0005737">
    <property type="term" value="C:cytoplasm"/>
    <property type="evidence" value="ECO:0007669"/>
    <property type="project" value="TreeGrafter"/>
</dbReference>
<dbReference type="GO" id="GO:0019005">
    <property type="term" value="C:SCF ubiquitin ligase complex"/>
    <property type="evidence" value="ECO:0007669"/>
    <property type="project" value="TreeGrafter"/>
</dbReference>